<feature type="domain" description="HAMP" evidence="12">
    <location>
        <begin position="946"/>
        <end position="998"/>
    </location>
</feature>
<gene>
    <name evidence="13" type="ORF">SAMN05443639_118103</name>
</gene>
<feature type="domain" description="HAMP" evidence="12">
    <location>
        <begin position="113"/>
        <end position="170"/>
    </location>
</feature>
<evidence type="ECO:0000313" key="14">
    <source>
        <dbReference type="Proteomes" id="UP000199181"/>
    </source>
</evidence>
<feature type="domain" description="HAMP" evidence="12">
    <location>
        <begin position="854"/>
        <end position="906"/>
    </location>
</feature>
<dbReference type="PROSITE" id="PS50109">
    <property type="entry name" value="HIS_KIN"/>
    <property type="match status" value="1"/>
</dbReference>
<evidence type="ECO:0000256" key="4">
    <source>
        <dbReference type="ARBA" id="ARBA00022553"/>
    </source>
</evidence>
<feature type="modified residue" description="4-aspartylphosphate" evidence="8">
    <location>
        <position position="1794"/>
    </location>
</feature>
<dbReference type="FunFam" id="1.20.120.1530:FF:000002">
    <property type="entry name" value="Two-component osmosensing histidine kinase"/>
    <property type="match status" value="7"/>
</dbReference>
<dbReference type="SUPFAM" id="SSF55781">
    <property type="entry name" value="GAF domain-like"/>
    <property type="match status" value="1"/>
</dbReference>
<dbReference type="PANTHER" id="PTHR45339">
    <property type="entry name" value="HYBRID SIGNAL TRANSDUCTION HISTIDINE KINASE J"/>
    <property type="match status" value="1"/>
</dbReference>
<dbReference type="Gene3D" id="3.30.565.10">
    <property type="entry name" value="Histidine kinase-like ATPase, C-terminal domain"/>
    <property type="match status" value="1"/>
</dbReference>
<dbReference type="SUPFAM" id="SSF47384">
    <property type="entry name" value="Homodimeric domain of signal transducing histidine kinase"/>
    <property type="match status" value="1"/>
</dbReference>
<evidence type="ECO:0000256" key="9">
    <source>
        <dbReference type="SAM" id="Coils"/>
    </source>
</evidence>
<dbReference type="InterPro" id="IPR003660">
    <property type="entry name" value="HAMP_dom"/>
</dbReference>
<dbReference type="Gene3D" id="1.20.120.1530">
    <property type="match status" value="8"/>
</dbReference>
<dbReference type="InterPro" id="IPR004358">
    <property type="entry name" value="Sig_transdc_His_kin-like_C"/>
</dbReference>
<evidence type="ECO:0000256" key="2">
    <source>
        <dbReference type="ARBA" id="ARBA00004370"/>
    </source>
</evidence>
<feature type="domain" description="HAMP" evidence="12">
    <location>
        <begin position="670"/>
        <end position="722"/>
    </location>
</feature>
<dbReference type="CDD" id="cd17546">
    <property type="entry name" value="REC_hyHK_CKI1_RcsC-like"/>
    <property type="match status" value="1"/>
</dbReference>
<dbReference type="PANTHER" id="PTHR45339:SF1">
    <property type="entry name" value="HYBRID SIGNAL TRANSDUCTION HISTIDINE KINASE J"/>
    <property type="match status" value="1"/>
</dbReference>
<dbReference type="InterPro" id="IPR036097">
    <property type="entry name" value="HisK_dim/P_sf"/>
</dbReference>
<dbReference type="Gene3D" id="3.30.450.40">
    <property type="match status" value="1"/>
</dbReference>
<dbReference type="CDD" id="cd16922">
    <property type="entry name" value="HATPase_EvgS-ArcB-TorS-like"/>
    <property type="match status" value="1"/>
</dbReference>
<dbReference type="CDD" id="cd00156">
    <property type="entry name" value="REC"/>
    <property type="match status" value="1"/>
</dbReference>
<protein>
    <recommendedName>
        <fullName evidence="3">histidine kinase</fullName>
        <ecNumber evidence="3">2.7.13.3</ecNumber>
    </recommendedName>
</protein>
<feature type="domain" description="Response regulatory" evidence="11">
    <location>
        <begin position="1745"/>
        <end position="1858"/>
    </location>
</feature>
<evidence type="ECO:0000256" key="1">
    <source>
        <dbReference type="ARBA" id="ARBA00000085"/>
    </source>
</evidence>
<evidence type="ECO:0000256" key="3">
    <source>
        <dbReference type="ARBA" id="ARBA00012438"/>
    </source>
</evidence>
<feature type="domain" description="HAMP" evidence="12">
    <location>
        <begin position="302"/>
        <end position="354"/>
    </location>
</feature>
<dbReference type="Pfam" id="PF00072">
    <property type="entry name" value="Response_reg"/>
    <property type="match status" value="2"/>
</dbReference>
<dbReference type="InterPro" id="IPR029016">
    <property type="entry name" value="GAF-like_dom_sf"/>
</dbReference>
<feature type="domain" description="HAMP" evidence="12">
    <location>
        <begin position="578"/>
        <end position="630"/>
    </location>
</feature>
<feature type="domain" description="HAMP" evidence="12">
    <location>
        <begin position="394"/>
        <end position="446"/>
    </location>
</feature>
<feature type="domain" description="HAMP" evidence="12">
    <location>
        <begin position="762"/>
        <end position="814"/>
    </location>
</feature>
<dbReference type="Pfam" id="PF00512">
    <property type="entry name" value="HisKA"/>
    <property type="match status" value="1"/>
</dbReference>
<evidence type="ECO:0000313" key="13">
    <source>
        <dbReference type="EMBL" id="SEU34082.1"/>
    </source>
</evidence>
<dbReference type="SMART" id="SM00304">
    <property type="entry name" value="HAMP"/>
    <property type="match status" value="13"/>
</dbReference>
<evidence type="ECO:0000259" key="10">
    <source>
        <dbReference type="PROSITE" id="PS50109"/>
    </source>
</evidence>
<keyword evidence="14" id="KW-1185">Reference proteome</keyword>
<sequence>MRTQKNPVRKVSAKAKMVESTSDSLDTRQLLRVLAAVQKGDFTVRMPVDTVGVAGKVADTLNDIIDLNERMAKEFERIGTMVGKEGRITQRATVASAVGSWADCVESVNMLVADLIQPTTEMGRVIGAVAKGDLSQTMALEVDGRPLKGEFLRTARLVNGMVEQLGSFASEVTRVAREVGTEGKLGGQAKVKGVAGTWKDLTDNVNSMASNLTSQVRNIAEVTTAVARGDLSKKITVDVRGEILELKNTINTMVDQLSSFASEVTRVAREVGTEGKLGGQAVVKGVGGTWKDLTDNVNSMASNLTAQVRNIAEVTTAVANGDLSQKITVDVRGEILELKNTINTMVDQLSSFASEVTRVAREVGTEGKLGGQAVVKGVAGTWKDLTDNVNSMASNLTAQVRNIAEVTTAVANGDLSKKITVDVQGEILELKNTINTMVDQLSSFASEVTRVAREVGTEGKLGGQAVVKGVGGTWKDLTDNVNSMASNLTAQVRNIAEVTTAVANGDLSKKITVDVRGEILELKNTINTMVDQLSSFASEVTRVAREVGTEGKLGGQAVVKGVGGTWKDLTDNVNSMASNLTAQVRNIAEVTTAVANGDLSKKITVDVRGEILELKNTINTMVDQLSSFASEVTRVAREVGTEGKLGGQAVVKGVGGTWKDLTDNVNSMASNLTAQVRNIAEVTTAVANGDLSKKITVDVRGEILELKNTINTMVDQLSSFASEVTRVAREVGTEGKLGGQAIVRGVGGTWKDLTDNVNSMASNLTSQVRNIAEVTTAVARGDLSKKITVDVRGEILELKNTINTMVDQLSSFASEVTRVAREVGTEGKLGGQAVVKGVGGTWKDLTDNVNSMASNLTAQVRNIAEVTTAVANGDLSKKITVDVRGEILELKNTINTMVDQLSSFASEVTRVAREVGTEGKLGGQAVVKGVAGTWKDLTDNVNSMASNLTAQVRNIAEVTTAVANGDLSKKITVDVQGEIAELKNTINTMVDQLSSFASEVTRVAREVGTEGKLGGQAVVKGVAGTWKDLTDNVNSMATNLTTQVRGIAKVVTAVANGDLKRKLVVDAKGEIAELADTINGMIDTLAVFADQVTTVAREVGIEGKLGGQARVPGTAGIWRDLTDNVNQLAANLTTQVRAIAEVATAVTKGDLTRFITVSAQGEVAALKDNINEMIRNLKDTTRKNTEQDWLKTNLAKFTRVLQGQRDLLTVSKVILSELAPLVDAQHGVFYISERIEGDQVLKLLASYAYRERKGLANTFKLGEGLVGQCALEKEPILLSDIPDSYIRISSGLGEEVPRNIVVLPVLFEGDIKAVIELASFHKFSEVHLGFLEQLTESIGIVLNTIAANMRTEALLKQSQALTDELRKQQEELTETNKRLEQQANSLQQSEELLKRQQEELRRTNEELQEKAKLLSEQKNEVERKNLEVEQAKRALEEKAEQLSLTSKYKSEFLANMSHELRTPLNSLLILSQTLSENTDGNLTSRQVEFARTIHASGADLLELINDILDLSKIESGTMAVDVGPLRFNDLREFVERTFRQVADKKTLQFDISLEGTLPGEVQTDSKRLQQVLKNLLSNAFKFTESGQVTLAIQRARGGWAADHPILRNAPTVVAFVVRDTGIGIPKDKHHIIFEAFQQADGSTARKYGGTGLGLSISREIARLLGGEIRLESEVGRGSTFTLFLPLKYVAPRPAENVPSTTVARVAANVQALPAPVEEVPPPPLDTSHSRDIEDDSASILPGDAVLLAVTHTQDHAARLRAAAQDVGFKLLVSTEAESALEMARNARPVAIAVDLDLPDMAGWVVLDRLKHDASTRALPVYTVSGTDHRERSLNLGALGHLRASADPEAAALALRELREFVDRKGRSLLIVEDDDVHRQTLVELLGSEEVHTVAVGTAAQAREAIAGRRFDCMVLDLGLPDVPGSDFLRSLHAEHGSATPPAIVYTGRELTRAQETELRRVAEAIVVKDAQSPERLLEETSLFLHRAPAQLSEPKRRMLEKAREKDPLLMGRKVLVVDDDVRNIFALNTVLERYGMKVAFAESGTEGIALLEKDAEVELVLMDVMMPEMDGYQAMRAIRHMDRFAHLPILALTAKAMKGDREKCLEAGASDYITKPVDIEKLLSLLRVWLHVPRGAVRSARPEVPG</sequence>
<dbReference type="EC" id="2.7.13.3" evidence="3"/>
<dbReference type="SUPFAM" id="SSF52172">
    <property type="entry name" value="CheY-like"/>
    <property type="match status" value="3"/>
</dbReference>
<dbReference type="FunFam" id="1.20.120.1530:FF:000001">
    <property type="entry name" value="Two-component osmosensing histidine kinase"/>
    <property type="match status" value="1"/>
</dbReference>
<feature type="modified residue" description="4-aspartylphosphate" evidence="8">
    <location>
        <position position="2063"/>
    </location>
</feature>
<dbReference type="PROSITE" id="PS50885">
    <property type="entry name" value="HAMP"/>
    <property type="match status" value="13"/>
</dbReference>
<feature type="domain" description="HAMP" evidence="12">
    <location>
        <begin position="1130"/>
        <end position="1182"/>
    </location>
</feature>
<feature type="domain" description="Response regulatory" evidence="11">
    <location>
        <begin position="2013"/>
        <end position="2130"/>
    </location>
</feature>
<feature type="modified residue" description="4-aspartylphosphate" evidence="8">
    <location>
        <position position="1916"/>
    </location>
</feature>
<dbReference type="InterPro" id="IPR036890">
    <property type="entry name" value="HATPase_C_sf"/>
</dbReference>
<comment type="subcellular location">
    <subcellularLocation>
        <location evidence="2">Membrane</location>
    </subcellularLocation>
</comment>
<dbReference type="SMART" id="SM00388">
    <property type="entry name" value="HisKA"/>
    <property type="match status" value="1"/>
</dbReference>
<reference evidence="14" key="1">
    <citation type="submission" date="2016-10" db="EMBL/GenBank/DDBJ databases">
        <authorList>
            <person name="Varghese N."/>
            <person name="Submissions S."/>
        </authorList>
    </citation>
    <scope>NUCLEOTIDE SEQUENCE [LARGE SCALE GENOMIC DNA]</scope>
    <source>
        <strain evidence="14">DSM 16858</strain>
    </source>
</reference>
<evidence type="ECO:0000256" key="6">
    <source>
        <dbReference type="ARBA" id="ARBA00022777"/>
    </source>
</evidence>
<evidence type="ECO:0000256" key="5">
    <source>
        <dbReference type="ARBA" id="ARBA00022679"/>
    </source>
</evidence>
<feature type="domain" description="HAMP" evidence="12">
    <location>
        <begin position="210"/>
        <end position="262"/>
    </location>
</feature>
<dbReference type="SMART" id="SM00065">
    <property type="entry name" value="GAF"/>
    <property type="match status" value="1"/>
</dbReference>
<dbReference type="SUPFAM" id="SSF58104">
    <property type="entry name" value="Methyl-accepting chemotaxis protein (MCP) signaling domain"/>
    <property type="match status" value="2"/>
</dbReference>
<feature type="domain" description="Histidine kinase" evidence="10">
    <location>
        <begin position="1455"/>
        <end position="1688"/>
    </location>
</feature>
<evidence type="ECO:0000256" key="7">
    <source>
        <dbReference type="ARBA" id="ARBA00023012"/>
    </source>
</evidence>
<dbReference type="Pfam" id="PF13185">
    <property type="entry name" value="GAF_2"/>
    <property type="match status" value="1"/>
</dbReference>
<keyword evidence="6 13" id="KW-0418">Kinase</keyword>
<dbReference type="SMART" id="SM00448">
    <property type="entry name" value="REC"/>
    <property type="match status" value="3"/>
</dbReference>
<keyword evidence="9" id="KW-0175">Coiled coil</keyword>
<evidence type="ECO:0000256" key="8">
    <source>
        <dbReference type="PROSITE-ProRule" id="PRU00169"/>
    </source>
</evidence>
<dbReference type="InterPro" id="IPR001789">
    <property type="entry name" value="Sig_transdc_resp-reg_receiver"/>
</dbReference>
<feature type="domain" description="HAMP" evidence="12">
    <location>
        <begin position="1038"/>
        <end position="1090"/>
    </location>
</feature>
<keyword evidence="5" id="KW-0808">Transferase</keyword>
<feature type="domain" description="HAMP" evidence="12">
    <location>
        <begin position="486"/>
        <end position="538"/>
    </location>
</feature>
<dbReference type="PROSITE" id="PS50110">
    <property type="entry name" value="RESPONSE_REGULATORY"/>
    <property type="match status" value="3"/>
</dbReference>
<dbReference type="Gene3D" id="3.40.50.2300">
    <property type="match status" value="3"/>
</dbReference>
<keyword evidence="4 8" id="KW-0597">Phosphoprotein</keyword>
<dbReference type="RefSeq" id="WP_218151768.1">
    <property type="nucleotide sequence ID" value="NZ_FOIJ01000018.1"/>
</dbReference>
<dbReference type="CDD" id="cd06225">
    <property type="entry name" value="HAMP"/>
    <property type="match status" value="11"/>
</dbReference>
<proteinExistence type="predicted"/>
<dbReference type="Gene3D" id="1.10.287.130">
    <property type="match status" value="1"/>
</dbReference>
<dbReference type="EMBL" id="FOIJ01000018">
    <property type="protein sequence ID" value="SEU34082.1"/>
    <property type="molecule type" value="Genomic_DNA"/>
</dbReference>
<dbReference type="InterPro" id="IPR003018">
    <property type="entry name" value="GAF"/>
</dbReference>
<evidence type="ECO:0000259" key="11">
    <source>
        <dbReference type="PROSITE" id="PS50110"/>
    </source>
</evidence>
<comment type="catalytic activity">
    <reaction evidence="1">
        <text>ATP + protein L-histidine = ADP + protein N-phospho-L-histidine.</text>
        <dbReference type="EC" id="2.7.13.3"/>
    </reaction>
</comment>
<dbReference type="Pfam" id="PF02518">
    <property type="entry name" value="HATPase_c"/>
    <property type="match status" value="1"/>
</dbReference>
<dbReference type="Pfam" id="PF18947">
    <property type="entry name" value="HAMP_2"/>
    <property type="match status" value="2"/>
</dbReference>
<accession>A0A1I0L5C1</accession>
<dbReference type="PRINTS" id="PR00344">
    <property type="entry name" value="BCTRLSENSOR"/>
</dbReference>
<evidence type="ECO:0000259" key="12">
    <source>
        <dbReference type="PROSITE" id="PS50885"/>
    </source>
</evidence>
<dbReference type="Gene3D" id="1.10.287.950">
    <property type="entry name" value="Methyl-accepting chemotaxis protein"/>
    <property type="match status" value="1"/>
</dbReference>
<name>A0A1I0L5C1_9BACT</name>
<feature type="domain" description="Response regulatory" evidence="11">
    <location>
        <begin position="1867"/>
        <end position="1983"/>
    </location>
</feature>
<keyword evidence="7" id="KW-0902">Two-component regulatory system</keyword>
<dbReference type="Proteomes" id="UP000199181">
    <property type="component" value="Unassembled WGS sequence"/>
</dbReference>
<feature type="domain" description="HAMP" evidence="12">
    <location>
        <begin position="28"/>
        <end position="73"/>
    </location>
</feature>
<dbReference type="InterPro" id="IPR003594">
    <property type="entry name" value="HATPase_dom"/>
</dbReference>
<dbReference type="GO" id="GO:0016020">
    <property type="term" value="C:membrane"/>
    <property type="evidence" value="ECO:0007669"/>
    <property type="project" value="UniProtKB-SubCell"/>
</dbReference>
<feature type="coiled-coil region" evidence="9">
    <location>
        <begin position="1351"/>
        <end position="1445"/>
    </location>
</feature>
<dbReference type="InterPro" id="IPR003661">
    <property type="entry name" value="HisK_dim/P_dom"/>
</dbReference>
<dbReference type="CDD" id="cd00082">
    <property type="entry name" value="HisKA"/>
    <property type="match status" value="1"/>
</dbReference>
<dbReference type="SUPFAM" id="SSF55874">
    <property type="entry name" value="ATPase domain of HSP90 chaperone/DNA topoisomerase II/histidine kinase"/>
    <property type="match status" value="1"/>
</dbReference>
<organism evidence="13 14">
    <name type="scientific">Stigmatella erecta</name>
    <dbReference type="NCBI Taxonomy" id="83460"/>
    <lineage>
        <taxon>Bacteria</taxon>
        <taxon>Pseudomonadati</taxon>
        <taxon>Myxococcota</taxon>
        <taxon>Myxococcia</taxon>
        <taxon>Myxococcales</taxon>
        <taxon>Cystobacterineae</taxon>
        <taxon>Archangiaceae</taxon>
        <taxon>Stigmatella</taxon>
    </lineage>
</organism>
<dbReference type="InterPro" id="IPR005467">
    <property type="entry name" value="His_kinase_dom"/>
</dbReference>
<dbReference type="InterPro" id="IPR011006">
    <property type="entry name" value="CheY-like_superfamily"/>
</dbReference>
<dbReference type="FunFam" id="3.30.565.10:FF:000010">
    <property type="entry name" value="Sensor histidine kinase RcsC"/>
    <property type="match status" value="1"/>
</dbReference>
<dbReference type="Pfam" id="PF00672">
    <property type="entry name" value="HAMP"/>
    <property type="match status" value="9"/>
</dbReference>
<dbReference type="GO" id="GO:0000155">
    <property type="term" value="F:phosphorelay sensor kinase activity"/>
    <property type="evidence" value="ECO:0007669"/>
    <property type="project" value="InterPro"/>
</dbReference>
<dbReference type="SMART" id="SM00387">
    <property type="entry name" value="HATPase_c"/>
    <property type="match status" value="1"/>
</dbReference>